<dbReference type="Gene3D" id="3.90.1410.10">
    <property type="entry name" value="set domain protein methyltransferase, domain 1"/>
    <property type="match status" value="1"/>
</dbReference>
<dbReference type="STRING" id="75743.A0A401PTT5"/>
<keyword evidence="3" id="KW-1185">Reference proteome</keyword>
<proteinExistence type="predicted"/>
<feature type="region of interest" description="Disordered" evidence="1">
    <location>
        <begin position="1"/>
        <end position="25"/>
    </location>
</feature>
<feature type="compositionally biased region" description="Basic residues" evidence="1">
    <location>
        <begin position="1"/>
        <end position="18"/>
    </location>
</feature>
<accession>A0A401PTT5</accession>
<evidence type="ECO:0000313" key="2">
    <source>
        <dbReference type="EMBL" id="GCB76556.1"/>
    </source>
</evidence>
<evidence type="ECO:0000313" key="3">
    <source>
        <dbReference type="Proteomes" id="UP000288216"/>
    </source>
</evidence>
<comment type="caution">
    <text evidence="2">The sequence shown here is derived from an EMBL/GenBank/DDBJ whole genome shotgun (WGS) entry which is preliminary data.</text>
</comment>
<evidence type="ECO:0000256" key="1">
    <source>
        <dbReference type="SAM" id="MobiDB-lite"/>
    </source>
</evidence>
<dbReference type="InterPro" id="IPR046341">
    <property type="entry name" value="SET_dom_sf"/>
</dbReference>
<sequence>MVKRKGRAYRRRKRRVSPQRRGSQGLEAAANISHQLDYVQLRKWLKKKGFDDFYLVPANFPDIGRGLMTTKALQPGDLVIKLPEKCLLTTTTVLNSYLGEYIE</sequence>
<feature type="non-terminal residue" evidence="2">
    <location>
        <position position="103"/>
    </location>
</feature>
<gene>
    <name evidence="2" type="ORF">scyTo_0019156</name>
</gene>
<protein>
    <recommendedName>
        <fullName evidence="4">SET domain-containing protein</fullName>
    </recommendedName>
</protein>
<name>A0A401PTT5_SCYTO</name>
<dbReference type="Proteomes" id="UP000288216">
    <property type="component" value="Unassembled WGS sequence"/>
</dbReference>
<evidence type="ECO:0008006" key="4">
    <source>
        <dbReference type="Google" id="ProtNLM"/>
    </source>
</evidence>
<organism evidence="2 3">
    <name type="scientific">Scyliorhinus torazame</name>
    <name type="common">Cloudy catshark</name>
    <name type="synonym">Catulus torazame</name>
    <dbReference type="NCBI Taxonomy" id="75743"/>
    <lineage>
        <taxon>Eukaryota</taxon>
        <taxon>Metazoa</taxon>
        <taxon>Chordata</taxon>
        <taxon>Craniata</taxon>
        <taxon>Vertebrata</taxon>
        <taxon>Chondrichthyes</taxon>
        <taxon>Elasmobranchii</taxon>
        <taxon>Galeomorphii</taxon>
        <taxon>Galeoidea</taxon>
        <taxon>Carcharhiniformes</taxon>
        <taxon>Scyliorhinidae</taxon>
        <taxon>Scyliorhinus</taxon>
    </lineage>
</organism>
<reference evidence="2 3" key="1">
    <citation type="journal article" date="2018" name="Nat. Ecol. Evol.">
        <title>Shark genomes provide insights into elasmobranch evolution and the origin of vertebrates.</title>
        <authorList>
            <person name="Hara Y"/>
            <person name="Yamaguchi K"/>
            <person name="Onimaru K"/>
            <person name="Kadota M"/>
            <person name="Koyanagi M"/>
            <person name="Keeley SD"/>
            <person name="Tatsumi K"/>
            <person name="Tanaka K"/>
            <person name="Motone F"/>
            <person name="Kageyama Y"/>
            <person name="Nozu R"/>
            <person name="Adachi N"/>
            <person name="Nishimura O"/>
            <person name="Nakagawa R"/>
            <person name="Tanegashima C"/>
            <person name="Kiyatake I"/>
            <person name="Matsumoto R"/>
            <person name="Murakumo K"/>
            <person name="Nishida K"/>
            <person name="Terakita A"/>
            <person name="Kuratani S"/>
            <person name="Sato K"/>
            <person name="Hyodo S Kuraku.S."/>
        </authorList>
    </citation>
    <scope>NUCLEOTIDE SEQUENCE [LARGE SCALE GENOMIC DNA]</scope>
</reference>
<dbReference type="SUPFAM" id="SSF82199">
    <property type="entry name" value="SET domain"/>
    <property type="match status" value="1"/>
</dbReference>
<dbReference type="AlphaFoldDB" id="A0A401PTT5"/>
<dbReference type="EMBL" id="BFAA01013983">
    <property type="protein sequence ID" value="GCB76556.1"/>
    <property type="molecule type" value="Genomic_DNA"/>
</dbReference>
<dbReference type="OrthoDB" id="341421at2759"/>
<dbReference type="OMA" id="NGFRETH"/>